<dbReference type="EMBL" id="QKNX01000003">
    <property type="protein sequence ID" value="TKR25737.1"/>
    <property type="molecule type" value="Genomic_DNA"/>
</dbReference>
<dbReference type="Proteomes" id="UP000308037">
    <property type="component" value="Unassembled WGS sequence"/>
</dbReference>
<keyword evidence="4 5" id="KW-0472">Membrane</keyword>
<comment type="subcellular location">
    <subcellularLocation>
        <location evidence="1">Membrane</location>
    </subcellularLocation>
</comment>
<organism evidence="6 7">
    <name type="scientific">Natronomonas salsuginis</name>
    <dbReference type="NCBI Taxonomy" id="2217661"/>
    <lineage>
        <taxon>Archaea</taxon>
        <taxon>Methanobacteriati</taxon>
        <taxon>Methanobacteriota</taxon>
        <taxon>Stenosarchaea group</taxon>
        <taxon>Halobacteria</taxon>
        <taxon>Halobacteriales</taxon>
        <taxon>Natronomonadaceae</taxon>
        <taxon>Natronomonas</taxon>
    </lineage>
</organism>
<dbReference type="EC" id="3.4.21.89" evidence="6"/>
<accession>A0A4U5JDM9</accession>
<keyword evidence="6" id="KW-0378">Hydrolase</keyword>
<dbReference type="SUPFAM" id="SSF51306">
    <property type="entry name" value="LexA/Signal peptidase"/>
    <property type="match status" value="1"/>
</dbReference>
<keyword evidence="3 5" id="KW-1133">Transmembrane helix</keyword>
<dbReference type="GO" id="GO:0004252">
    <property type="term" value="F:serine-type endopeptidase activity"/>
    <property type="evidence" value="ECO:0007669"/>
    <property type="project" value="InterPro"/>
</dbReference>
<gene>
    <name evidence="6" type="ORF">DM868_10040</name>
</gene>
<dbReference type="GO" id="GO:0009003">
    <property type="term" value="F:signal peptidase activity"/>
    <property type="evidence" value="ECO:0007669"/>
    <property type="project" value="UniProtKB-EC"/>
</dbReference>
<dbReference type="GO" id="GO:0006465">
    <property type="term" value="P:signal peptide processing"/>
    <property type="evidence" value="ECO:0007669"/>
    <property type="project" value="InterPro"/>
</dbReference>
<sequence>MPLKKHHISTLLSGLLVLFVVSLVLSGLLGQPILIGYVETDSMSPALDPGDGFVAIPAELSGEIHENDVVVFQAEFLHGGGLVTHRVVGETDSGYITKGDANPIADQSGRGEPPVQNEQIVAKALQINGQLVVLPNLGALVETIQGVVEGTQLRLAGLFGTRLFLGAHGIAILSSILLFFVYIGLTLQETAQRPGREYERDSTRSTGMSSHVFVVAIILMLVTATTLGMVLPSTTHELEAITSDSETVTLNVDNAGFLPVVVHFESNSGSITVDPQRLYVPSQSSQEAKVVLPPPESADDMRRYLDERRYFALLPQPILTTLYRFHPWAPILVIDALIAVPFYLLGIGLLGTGRIRNRSRDRELPVLTRVRRMFRELY</sequence>
<evidence type="ECO:0000313" key="6">
    <source>
        <dbReference type="EMBL" id="TKR25737.1"/>
    </source>
</evidence>
<evidence type="ECO:0000256" key="1">
    <source>
        <dbReference type="ARBA" id="ARBA00004370"/>
    </source>
</evidence>
<comment type="caution">
    <text evidence="6">The sequence shown here is derived from an EMBL/GenBank/DDBJ whole genome shotgun (WGS) entry which is preliminary data.</text>
</comment>
<dbReference type="InterPro" id="IPR001733">
    <property type="entry name" value="Peptidase_S26B"/>
</dbReference>
<reference evidence="6 7" key="1">
    <citation type="submission" date="2019-04" db="EMBL/GenBank/DDBJ databases">
        <title>Natronomonas sp. F20-122 a newhaloarchaeon isolated from a saline saltern of Isla Bacuta, Huelva, Spain.</title>
        <authorList>
            <person name="Duran-Viseras A."/>
            <person name="Sanchez-Porro C."/>
            <person name="Ventosa A."/>
        </authorList>
    </citation>
    <scope>NUCLEOTIDE SEQUENCE [LARGE SCALE GENOMIC DNA]</scope>
    <source>
        <strain evidence="6 7">F20-122</strain>
    </source>
</reference>
<protein>
    <submittedName>
        <fullName evidence="6">Signal peptidase I</fullName>
        <ecNumber evidence="6">3.4.21.89</ecNumber>
    </submittedName>
</protein>
<dbReference type="RefSeq" id="WP_137276744.1">
    <property type="nucleotide sequence ID" value="NZ_QKNX01000003.1"/>
</dbReference>
<evidence type="ECO:0000256" key="3">
    <source>
        <dbReference type="ARBA" id="ARBA00022989"/>
    </source>
</evidence>
<dbReference type="InterPro" id="IPR036286">
    <property type="entry name" value="LexA/Signal_pep-like_sf"/>
</dbReference>
<feature type="transmembrane region" description="Helical" evidence="5">
    <location>
        <begin position="163"/>
        <end position="187"/>
    </location>
</feature>
<evidence type="ECO:0000256" key="5">
    <source>
        <dbReference type="SAM" id="Phobius"/>
    </source>
</evidence>
<keyword evidence="7" id="KW-1185">Reference proteome</keyword>
<feature type="transmembrane region" description="Helical" evidence="5">
    <location>
        <begin position="328"/>
        <end position="350"/>
    </location>
</feature>
<evidence type="ECO:0000256" key="2">
    <source>
        <dbReference type="ARBA" id="ARBA00022692"/>
    </source>
</evidence>
<proteinExistence type="predicted"/>
<dbReference type="CDD" id="cd06530">
    <property type="entry name" value="S26_SPase_I"/>
    <property type="match status" value="1"/>
</dbReference>
<feature type="transmembrane region" description="Helical" evidence="5">
    <location>
        <begin position="208"/>
        <end position="231"/>
    </location>
</feature>
<dbReference type="OrthoDB" id="50404at2157"/>
<dbReference type="GO" id="GO:0016020">
    <property type="term" value="C:membrane"/>
    <property type="evidence" value="ECO:0007669"/>
    <property type="project" value="UniProtKB-SubCell"/>
</dbReference>
<keyword evidence="2 5" id="KW-0812">Transmembrane</keyword>
<dbReference type="AlphaFoldDB" id="A0A4U5JDM9"/>
<dbReference type="NCBIfam" id="TIGR02228">
    <property type="entry name" value="sigpep_I_arch"/>
    <property type="match status" value="1"/>
</dbReference>
<evidence type="ECO:0000313" key="7">
    <source>
        <dbReference type="Proteomes" id="UP000308037"/>
    </source>
</evidence>
<name>A0A4U5JDM9_9EURY</name>
<evidence type="ECO:0000256" key="4">
    <source>
        <dbReference type="ARBA" id="ARBA00023136"/>
    </source>
</evidence>
<dbReference type="InterPro" id="IPR019533">
    <property type="entry name" value="Peptidase_S26"/>
</dbReference>